<reference evidence="1" key="1">
    <citation type="submission" date="2020-10" db="EMBL/GenBank/DDBJ databases">
        <authorList>
            <person name="Castelo-Branco R."/>
            <person name="Eusebio N."/>
            <person name="Adriana R."/>
            <person name="Vieira A."/>
            <person name="Brugerolle De Fraissinette N."/>
            <person name="Rezende De Castro R."/>
            <person name="Schneider M.P."/>
            <person name="Vasconcelos V."/>
            <person name="Leao P.N."/>
        </authorList>
    </citation>
    <scope>NUCLEOTIDE SEQUENCE</scope>
    <source>
        <strain evidence="1">LEGE 11467</strain>
    </source>
</reference>
<dbReference type="AlphaFoldDB" id="A0A928W198"/>
<dbReference type="RefSeq" id="WP_264322300.1">
    <property type="nucleotide sequence ID" value="NZ_JADEXN010000301.1"/>
</dbReference>
<comment type="caution">
    <text evidence="1">The sequence shown here is derived from an EMBL/GenBank/DDBJ whole genome shotgun (WGS) entry which is preliminary data.</text>
</comment>
<evidence type="ECO:0000313" key="2">
    <source>
        <dbReference type="Proteomes" id="UP000621799"/>
    </source>
</evidence>
<organism evidence="1 2">
    <name type="scientific">Zarconia navalis LEGE 11467</name>
    <dbReference type="NCBI Taxonomy" id="1828826"/>
    <lineage>
        <taxon>Bacteria</taxon>
        <taxon>Bacillati</taxon>
        <taxon>Cyanobacteriota</taxon>
        <taxon>Cyanophyceae</taxon>
        <taxon>Oscillatoriophycideae</taxon>
        <taxon>Oscillatoriales</taxon>
        <taxon>Oscillatoriales incertae sedis</taxon>
        <taxon>Zarconia</taxon>
        <taxon>Zarconia navalis</taxon>
    </lineage>
</organism>
<keyword evidence="2" id="KW-1185">Reference proteome</keyword>
<accession>A0A928W198</accession>
<dbReference type="Proteomes" id="UP000621799">
    <property type="component" value="Unassembled WGS sequence"/>
</dbReference>
<gene>
    <name evidence="1" type="ORF">IQ235_15175</name>
</gene>
<dbReference type="EMBL" id="JADEXN010000301">
    <property type="protein sequence ID" value="MBE9042121.1"/>
    <property type="molecule type" value="Genomic_DNA"/>
</dbReference>
<sequence length="71" mass="8505">MLKKQKINNLQTLIFKGHCPFCSSTQIKYREYQKNKIFDFKCYSCNTKEKYTLEEVIQASKSWNNSTERQA</sequence>
<proteinExistence type="predicted"/>
<protein>
    <submittedName>
        <fullName evidence="1">Uncharacterized protein</fullName>
    </submittedName>
</protein>
<evidence type="ECO:0000313" key="1">
    <source>
        <dbReference type="EMBL" id="MBE9042121.1"/>
    </source>
</evidence>
<name>A0A928W198_9CYAN</name>